<sequence length="218" mass="24633">MTSRQPLFQLATEAPWSESEPPWQWPTLDLPPFTHFPISIRLTDDAIGSLVASLCDPLDLKPQTNSHLILEELASLDSYCLRGGLRITLGDEAIISHGCCCGLEDWRELFSVLDRESPWTPPTASKQVEAKNDVPWRRDAMIWESKMRGSRVTMTRIHSNSTRHIARIVTDIVHLESRSQLQAPAWWNIHPLVPHNHKGPGGVHRVDGPFDQIFPGLN</sequence>
<reference evidence="1 2" key="1">
    <citation type="submission" date="2019-02" db="EMBL/GenBank/DDBJ databases">
        <title>Deep-cultivation of Planctomycetes and their phenomic and genomic characterization uncovers novel biology.</title>
        <authorList>
            <person name="Wiegand S."/>
            <person name="Jogler M."/>
            <person name="Boedeker C."/>
            <person name="Pinto D."/>
            <person name="Vollmers J."/>
            <person name="Rivas-Marin E."/>
            <person name="Kohn T."/>
            <person name="Peeters S.H."/>
            <person name="Heuer A."/>
            <person name="Rast P."/>
            <person name="Oberbeckmann S."/>
            <person name="Bunk B."/>
            <person name="Jeske O."/>
            <person name="Meyerdierks A."/>
            <person name="Storesund J.E."/>
            <person name="Kallscheuer N."/>
            <person name="Luecker S."/>
            <person name="Lage O.M."/>
            <person name="Pohl T."/>
            <person name="Merkel B.J."/>
            <person name="Hornburger P."/>
            <person name="Mueller R.-W."/>
            <person name="Bruemmer F."/>
            <person name="Labrenz M."/>
            <person name="Spormann A.M."/>
            <person name="Op Den Camp H."/>
            <person name="Overmann J."/>
            <person name="Amann R."/>
            <person name="Jetten M.S.M."/>
            <person name="Mascher T."/>
            <person name="Medema M.H."/>
            <person name="Devos D.P."/>
            <person name="Kaster A.-K."/>
            <person name="Ovreas L."/>
            <person name="Rohde M."/>
            <person name="Galperin M.Y."/>
            <person name="Jogler C."/>
        </authorList>
    </citation>
    <scope>NUCLEOTIDE SEQUENCE [LARGE SCALE GENOMIC DNA]</scope>
    <source>
        <strain evidence="1 2">Poly51</strain>
    </source>
</reference>
<evidence type="ECO:0000313" key="2">
    <source>
        <dbReference type="Proteomes" id="UP000318288"/>
    </source>
</evidence>
<dbReference type="Proteomes" id="UP000318288">
    <property type="component" value="Unassembled WGS sequence"/>
</dbReference>
<keyword evidence="2" id="KW-1185">Reference proteome</keyword>
<dbReference type="AlphaFoldDB" id="A0A5C6E8R0"/>
<gene>
    <name evidence="1" type="ORF">Poly51_62740</name>
</gene>
<organism evidence="1 2">
    <name type="scientific">Rubripirellula tenax</name>
    <dbReference type="NCBI Taxonomy" id="2528015"/>
    <lineage>
        <taxon>Bacteria</taxon>
        <taxon>Pseudomonadati</taxon>
        <taxon>Planctomycetota</taxon>
        <taxon>Planctomycetia</taxon>
        <taxon>Pirellulales</taxon>
        <taxon>Pirellulaceae</taxon>
        <taxon>Rubripirellula</taxon>
    </lineage>
</organism>
<evidence type="ECO:0000313" key="1">
    <source>
        <dbReference type="EMBL" id="TWU43619.1"/>
    </source>
</evidence>
<name>A0A5C6E8R0_9BACT</name>
<comment type="caution">
    <text evidence="1">The sequence shown here is derived from an EMBL/GenBank/DDBJ whole genome shotgun (WGS) entry which is preliminary data.</text>
</comment>
<protein>
    <submittedName>
        <fullName evidence="1">Uncharacterized protein</fullName>
    </submittedName>
</protein>
<accession>A0A5C6E8R0</accession>
<dbReference type="EMBL" id="SJPW01000017">
    <property type="protein sequence ID" value="TWU43619.1"/>
    <property type="molecule type" value="Genomic_DNA"/>
</dbReference>
<proteinExistence type="predicted"/>